<organism evidence="4 5">
    <name type="scientific">Anaerovirgula multivorans</name>
    <dbReference type="NCBI Taxonomy" id="312168"/>
    <lineage>
        <taxon>Bacteria</taxon>
        <taxon>Bacillati</taxon>
        <taxon>Bacillota</taxon>
        <taxon>Clostridia</taxon>
        <taxon>Peptostreptococcales</taxon>
        <taxon>Natronincolaceae</taxon>
        <taxon>Anaerovirgula</taxon>
    </lineage>
</organism>
<gene>
    <name evidence="4" type="ORF">SAMN05446037_1006129</name>
</gene>
<dbReference type="AlphaFoldDB" id="A0A239CUP7"/>
<dbReference type="RefSeq" id="WP_207652523.1">
    <property type="nucleotide sequence ID" value="NZ_FZOJ01000006.1"/>
</dbReference>
<sequence length="188" mass="20786">MLVESSVRVKLIDRYRVASNVSVLLMIGVIAFLLHMLGDEFNDLNLQVEELRTANSDLQISLTQALLYTEALEAEVVELKVENEKLRTFRAKVTAYSPYDDRNGINSSGDPSVTATGTRPRIGVAAVDPKKIPYGSRLLVPGYGEVTAEDTGGALRQYDGYAIDVFMDTYSEAMSFGVKYIDVKILDH</sequence>
<dbReference type="InterPro" id="IPR051933">
    <property type="entry name" value="Resuscitation_pf_RpfB"/>
</dbReference>
<dbReference type="InterPro" id="IPR010611">
    <property type="entry name" value="3D_dom"/>
</dbReference>
<reference evidence="4 5" key="1">
    <citation type="submission" date="2017-06" db="EMBL/GenBank/DDBJ databases">
        <authorList>
            <person name="Kim H.J."/>
            <person name="Triplett B.A."/>
        </authorList>
    </citation>
    <scope>NUCLEOTIDE SEQUENCE [LARGE SCALE GENOMIC DNA]</scope>
    <source>
        <strain evidence="4 5">SCA</strain>
    </source>
</reference>
<evidence type="ECO:0000256" key="2">
    <source>
        <dbReference type="SAM" id="Phobius"/>
    </source>
</evidence>
<protein>
    <submittedName>
        <fullName evidence="4">3D (Asp-Asp-Asp) domain-containing protein</fullName>
    </submittedName>
</protein>
<dbReference type="Gene3D" id="2.40.40.10">
    <property type="entry name" value="RlpA-like domain"/>
    <property type="match status" value="1"/>
</dbReference>
<keyword evidence="2" id="KW-0472">Membrane</keyword>
<dbReference type="GO" id="GO:0019867">
    <property type="term" value="C:outer membrane"/>
    <property type="evidence" value="ECO:0007669"/>
    <property type="project" value="InterPro"/>
</dbReference>
<dbReference type="EMBL" id="FZOJ01000006">
    <property type="protein sequence ID" value="SNS23073.1"/>
    <property type="molecule type" value="Genomic_DNA"/>
</dbReference>
<feature type="domain" description="3D" evidence="3">
    <location>
        <begin position="125"/>
        <end position="186"/>
    </location>
</feature>
<dbReference type="InterPro" id="IPR059180">
    <property type="entry name" value="3D_YorM"/>
</dbReference>
<keyword evidence="1" id="KW-0732">Signal</keyword>
<dbReference type="Pfam" id="PF06725">
    <property type="entry name" value="3D"/>
    <property type="match status" value="1"/>
</dbReference>
<keyword evidence="2" id="KW-0812">Transmembrane</keyword>
<dbReference type="InterPro" id="IPR036908">
    <property type="entry name" value="RlpA-like_sf"/>
</dbReference>
<accession>A0A239CUP7</accession>
<evidence type="ECO:0000256" key="1">
    <source>
        <dbReference type="ARBA" id="ARBA00022729"/>
    </source>
</evidence>
<evidence type="ECO:0000259" key="3">
    <source>
        <dbReference type="Pfam" id="PF06725"/>
    </source>
</evidence>
<dbReference type="GO" id="GO:0009254">
    <property type="term" value="P:peptidoglycan turnover"/>
    <property type="evidence" value="ECO:0007669"/>
    <property type="project" value="InterPro"/>
</dbReference>
<feature type="transmembrane region" description="Helical" evidence="2">
    <location>
        <begin position="21"/>
        <end position="38"/>
    </location>
</feature>
<dbReference type="PANTHER" id="PTHR39160">
    <property type="entry name" value="CELL WALL-BINDING PROTEIN YOCH"/>
    <property type="match status" value="1"/>
</dbReference>
<dbReference type="GO" id="GO:0004553">
    <property type="term" value="F:hydrolase activity, hydrolyzing O-glycosyl compounds"/>
    <property type="evidence" value="ECO:0007669"/>
    <property type="project" value="InterPro"/>
</dbReference>
<dbReference type="PANTHER" id="PTHR39160:SF4">
    <property type="entry name" value="RESUSCITATION-PROMOTING FACTOR RPFB"/>
    <property type="match status" value="1"/>
</dbReference>
<dbReference type="CDD" id="cd14667">
    <property type="entry name" value="3D_containing_proteins"/>
    <property type="match status" value="1"/>
</dbReference>
<keyword evidence="5" id="KW-1185">Reference proteome</keyword>
<proteinExistence type="predicted"/>
<dbReference type="Proteomes" id="UP000198304">
    <property type="component" value="Unassembled WGS sequence"/>
</dbReference>
<evidence type="ECO:0000313" key="5">
    <source>
        <dbReference type="Proteomes" id="UP000198304"/>
    </source>
</evidence>
<keyword evidence="2" id="KW-1133">Transmembrane helix</keyword>
<name>A0A239CUP7_9FIRM</name>
<evidence type="ECO:0000313" key="4">
    <source>
        <dbReference type="EMBL" id="SNS23073.1"/>
    </source>
</evidence>